<gene>
    <name evidence="3" type="ORF">SAMN05414137_117107</name>
</gene>
<dbReference type="Gene3D" id="3.40.720.10">
    <property type="entry name" value="Alkaline Phosphatase, subunit A"/>
    <property type="match status" value="1"/>
</dbReference>
<dbReference type="eggNOG" id="COG3511">
    <property type="taxonomic scope" value="Bacteria"/>
</dbReference>
<evidence type="ECO:0000256" key="2">
    <source>
        <dbReference type="SAM" id="SignalP"/>
    </source>
</evidence>
<protein>
    <recommendedName>
        <fullName evidence="5">Phosphoesterase family protein</fullName>
    </recommendedName>
</protein>
<sequence length="485" mass="49234">MTRRTPPRAGLLAMAATGLVLSLTAATPAAAHGPGGPRHGVDGALPPAGAIGHVLVIDLENESFASTFGPGSPATYLNGTVLPQGELLSNYDGVGHVSLDNYLAQISGQAPNLLTSSDCTTAGGGAYLDVRPGTPDADQARYPGQVDGQGCVYPSGVATIGDQLQSASDLPGLPTALAWRAYAEDMGNDPARDGGTPDPLGGTDCAHPTQTAGAGADDTNNAEGPNATGAQVKSSITDQYVDRHNPFVYFHSVTDDAASCARHVVPLGSATARPGGGYHYAGHLAQDLAGPFTTPRFALVSPNVCDDGHDDTCAGVNAAGATTGGLVGADAFLKAWMPLILNSPAYRDGSMLVMITFDEGAVTDTAAADDERPGPGSANPGYSPLLNTPIPAFGGRTYYQLLGVTGLTPGQEPPTGTMPGGGRIGAVLLNRFWIAPGSVDTTGGYNHYSALRTFEDLLGVKQHLGFAATASDFGADVFNGVAAGY</sequence>
<feature type="region of interest" description="Disordered" evidence="1">
    <location>
        <begin position="187"/>
        <end position="229"/>
    </location>
</feature>
<feature type="compositionally biased region" description="Low complexity" evidence="1">
    <location>
        <begin position="193"/>
        <end position="204"/>
    </location>
</feature>
<organism evidence="3 4">
    <name type="scientific">Streptacidiphilus jiangxiensis</name>
    <dbReference type="NCBI Taxonomy" id="235985"/>
    <lineage>
        <taxon>Bacteria</taxon>
        <taxon>Bacillati</taxon>
        <taxon>Actinomycetota</taxon>
        <taxon>Actinomycetes</taxon>
        <taxon>Kitasatosporales</taxon>
        <taxon>Streptomycetaceae</taxon>
        <taxon>Streptacidiphilus</taxon>
    </lineage>
</organism>
<evidence type="ECO:0000313" key="4">
    <source>
        <dbReference type="Proteomes" id="UP000183015"/>
    </source>
</evidence>
<name>A0A1H7V685_STRJI</name>
<dbReference type="Proteomes" id="UP000183015">
    <property type="component" value="Unassembled WGS sequence"/>
</dbReference>
<keyword evidence="2" id="KW-0732">Signal</keyword>
<evidence type="ECO:0000256" key="1">
    <source>
        <dbReference type="SAM" id="MobiDB-lite"/>
    </source>
</evidence>
<accession>A0A1H7V685</accession>
<dbReference type="STRING" id="235985.SAMN05414137_117107"/>
<feature type="compositionally biased region" description="Polar residues" evidence="1">
    <location>
        <begin position="208"/>
        <end position="229"/>
    </location>
</feature>
<dbReference type="InterPro" id="IPR017850">
    <property type="entry name" value="Alkaline_phosphatase_core_sf"/>
</dbReference>
<feature type="signal peptide" evidence="2">
    <location>
        <begin position="1"/>
        <end position="31"/>
    </location>
</feature>
<evidence type="ECO:0008006" key="5">
    <source>
        <dbReference type="Google" id="ProtNLM"/>
    </source>
</evidence>
<evidence type="ECO:0000313" key="3">
    <source>
        <dbReference type="EMBL" id="SEM04589.1"/>
    </source>
</evidence>
<dbReference type="EMBL" id="FOAZ01000017">
    <property type="protein sequence ID" value="SEM04589.1"/>
    <property type="molecule type" value="Genomic_DNA"/>
</dbReference>
<proteinExistence type="predicted"/>
<keyword evidence="4" id="KW-1185">Reference proteome</keyword>
<reference evidence="4" key="1">
    <citation type="submission" date="2016-10" db="EMBL/GenBank/DDBJ databases">
        <authorList>
            <person name="Varghese N."/>
        </authorList>
    </citation>
    <scope>NUCLEOTIDE SEQUENCE [LARGE SCALE GENOMIC DNA]</scope>
    <source>
        <strain evidence="4">DSM 45096 / BCRC 16803 / CGMCC 4.1857 / CIP 109030 / JCM 12277 / KCTC 19219 / NBRC 100920 / 33214</strain>
    </source>
</reference>
<feature type="chain" id="PRO_5010332939" description="Phosphoesterase family protein" evidence="2">
    <location>
        <begin position="32"/>
        <end position="485"/>
    </location>
</feature>
<dbReference type="AlphaFoldDB" id="A0A1H7V685"/>